<evidence type="ECO:0000313" key="1">
    <source>
        <dbReference type="EMBL" id="JAR90333.1"/>
    </source>
</evidence>
<sequence>MHKPARRRSVWVPIFIAAAIAETAAFAASYFYYRRLNHSQESRYWMYQNFKPGFECELNCICGSGHSYLFTKSFSFVLRLTCWRKALPISCLNINCAC</sequence>
<proteinExistence type="predicted"/>
<organism evidence="1">
    <name type="scientific">Ixodes ricinus</name>
    <name type="common">Common tick</name>
    <name type="synonym">Acarus ricinus</name>
    <dbReference type="NCBI Taxonomy" id="34613"/>
    <lineage>
        <taxon>Eukaryota</taxon>
        <taxon>Metazoa</taxon>
        <taxon>Ecdysozoa</taxon>
        <taxon>Arthropoda</taxon>
        <taxon>Chelicerata</taxon>
        <taxon>Arachnida</taxon>
        <taxon>Acari</taxon>
        <taxon>Parasitiformes</taxon>
        <taxon>Ixodida</taxon>
        <taxon>Ixodoidea</taxon>
        <taxon>Ixodidae</taxon>
        <taxon>Ixodinae</taxon>
        <taxon>Ixodes</taxon>
    </lineage>
</organism>
<dbReference type="EMBL" id="GEGO01005071">
    <property type="protein sequence ID" value="JAR90333.1"/>
    <property type="molecule type" value="Transcribed_RNA"/>
</dbReference>
<accession>A0A147BHR8</accession>
<protein>
    <submittedName>
        <fullName evidence="1">Putative secreted protein</fullName>
    </submittedName>
</protein>
<reference evidence="1" key="1">
    <citation type="journal article" date="2018" name="PLoS Negl. Trop. Dis.">
        <title>Sialome diversity of ticks revealed by RNAseq of single tick salivary glands.</title>
        <authorList>
            <person name="Perner J."/>
            <person name="Kropackova S."/>
            <person name="Kopacek P."/>
            <person name="Ribeiro J.M."/>
        </authorList>
    </citation>
    <scope>NUCLEOTIDE SEQUENCE</scope>
    <source>
        <strain evidence="1">Siblings of single egg batch collected in Ceske Budejovice</strain>
        <tissue evidence="1">Salivary glands</tissue>
    </source>
</reference>
<name>A0A147BHR8_IXORI</name>
<dbReference type="AlphaFoldDB" id="A0A147BHR8"/>